<proteinExistence type="predicted"/>
<accession>A0A7C3VN66</accession>
<reference evidence="1" key="1">
    <citation type="journal article" date="2020" name="mSystems">
        <title>Genome- and Community-Level Interaction Insights into Carbon Utilization and Element Cycling Functions of Hydrothermarchaeota in Hydrothermal Sediment.</title>
        <authorList>
            <person name="Zhou Z."/>
            <person name="Liu Y."/>
            <person name="Xu W."/>
            <person name="Pan J."/>
            <person name="Luo Z.H."/>
            <person name="Li M."/>
        </authorList>
    </citation>
    <scope>NUCLEOTIDE SEQUENCE [LARGE SCALE GENOMIC DNA]</scope>
    <source>
        <strain evidence="1">SpSt-374</strain>
    </source>
</reference>
<dbReference type="EMBL" id="DSPX01000224">
    <property type="protein sequence ID" value="HGG03237.1"/>
    <property type="molecule type" value="Genomic_DNA"/>
</dbReference>
<dbReference type="PROSITE" id="PS51257">
    <property type="entry name" value="PROKAR_LIPOPROTEIN"/>
    <property type="match status" value="1"/>
</dbReference>
<name>A0A7C3VN66_9CYAN</name>
<organism evidence="1">
    <name type="scientific">Planktothricoides sp. SpSt-374</name>
    <dbReference type="NCBI Taxonomy" id="2282167"/>
    <lineage>
        <taxon>Bacteria</taxon>
        <taxon>Bacillati</taxon>
        <taxon>Cyanobacteriota</taxon>
        <taxon>Cyanophyceae</taxon>
        <taxon>Oscillatoriophycideae</taxon>
        <taxon>Oscillatoriales</taxon>
        <taxon>Oscillatoriaceae</taxon>
        <taxon>Planktothricoides</taxon>
    </lineage>
</organism>
<protein>
    <submittedName>
        <fullName evidence="1">Uncharacterized protein</fullName>
    </submittedName>
</protein>
<comment type="caution">
    <text evidence="1">The sequence shown here is derived from an EMBL/GenBank/DDBJ whole genome shotgun (WGS) entry which is preliminary data.</text>
</comment>
<evidence type="ECO:0000313" key="1">
    <source>
        <dbReference type="EMBL" id="HGG03237.1"/>
    </source>
</evidence>
<sequence>MDLSVFKNALSAVLVALCGVVGCTNGLPPEPPRTLQIQQTWELKPGDTLAGHRIIGGLGDISIALSGDKTLYAPLDGRLQPHSPDCVIFSSEELPIYLFRLCGVQNPHWGQIRSREKLGTANILNLAVLNRLSDGKWAFVEPSKQIIEQMLQPPNTAFMPTP</sequence>
<dbReference type="AlphaFoldDB" id="A0A7C3VN66"/>
<gene>
    <name evidence="1" type="ORF">ENR15_22010</name>
</gene>